<comment type="caution">
    <text evidence="1">The sequence shown here is derived from an EMBL/GenBank/DDBJ whole genome shotgun (WGS) entry which is preliminary data.</text>
</comment>
<evidence type="ECO:0000313" key="2">
    <source>
        <dbReference type="Proteomes" id="UP000631114"/>
    </source>
</evidence>
<accession>A0A835I1N8</accession>
<dbReference type="AlphaFoldDB" id="A0A835I1N8"/>
<evidence type="ECO:0000313" key="1">
    <source>
        <dbReference type="EMBL" id="KAF9610940.1"/>
    </source>
</evidence>
<keyword evidence="2" id="KW-1185">Reference proteome</keyword>
<gene>
    <name evidence="1" type="ORF">IFM89_025849</name>
</gene>
<protein>
    <submittedName>
        <fullName evidence="1">Uncharacterized protein</fullName>
    </submittedName>
</protein>
<name>A0A835I1N8_9MAGN</name>
<proteinExistence type="predicted"/>
<dbReference type="Proteomes" id="UP000631114">
    <property type="component" value="Unassembled WGS sequence"/>
</dbReference>
<organism evidence="1 2">
    <name type="scientific">Coptis chinensis</name>
    <dbReference type="NCBI Taxonomy" id="261450"/>
    <lineage>
        <taxon>Eukaryota</taxon>
        <taxon>Viridiplantae</taxon>
        <taxon>Streptophyta</taxon>
        <taxon>Embryophyta</taxon>
        <taxon>Tracheophyta</taxon>
        <taxon>Spermatophyta</taxon>
        <taxon>Magnoliopsida</taxon>
        <taxon>Ranunculales</taxon>
        <taxon>Ranunculaceae</taxon>
        <taxon>Coptidoideae</taxon>
        <taxon>Coptis</taxon>
    </lineage>
</organism>
<dbReference type="EMBL" id="JADFTS010000004">
    <property type="protein sequence ID" value="KAF9610940.1"/>
    <property type="molecule type" value="Genomic_DNA"/>
</dbReference>
<sequence>MDKEKHIWNVNAEEFVPRAKLGYEDVSRGLMDPHYIVRESYNTKLNNCNEIREWATEDDLKNILGLAMQFRGVPIVLLADIYCGTHFNVPQSVHQLKKFEVSEIFGGSQGYMQTYINGFQRN</sequence>
<reference evidence="1 2" key="1">
    <citation type="submission" date="2020-10" db="EMBL/GenBank/DDBJ databases">
        <title>The Coptis chinensis genome and diversification of protoberbering-type alkaloids.</title>
        <authorList>
            <person name="Wang B."/>
            <person name="Shu S."/>
            <person name="Song C."/>
            <person name="Liu Y."/>
        </authorList>
    </citation>
    <scope>NUCLEOTIDE SEQUENCE [LARGE SCALE GENOMIC DNA]</scope>
    <source>
        <strain evidence="1">HL-2020</strain>
        <tissue evidence="1">Leaf</tissue>
    </source>
</reference>